<dbReference type="AlphaFoldDB" id="A0AAV4CEZ4"/>
<dbReference type="Proteomes" id="UP000735302">
    <property type="component" value="Unassembled WGS sequence"/>
</dbReference>
<keyword evidence="2" id="KW-1185">Reference proteome</keyword>
<organism evidence="1 2">
    <name type="scientific">Plakobranchus ocellatus</name>
    <dbReference type="NCBI Taxonomy" id="259542"/>
    <lineage>
        <taxon>Eukaryota</taxon>
        <taxon>Metazoa</taxon>
        <taxon>Spiralia</taxon>
        <taxon>Lophotrochozoa</taxon>
        <taxon>Mollusca</taxon>
        <taxon>Gastropoda</taxon>
        <taxon>Heterobranchia</taxon>
        <taxon>Euthyneura</taxon>
        <taxon>Panpulmonata</taxon>
        <taxon>Sacoglossa</taxon>
        <taxon>Placobranchoidea</taxon>
        <taxon>Plakobranchidae</taxon>
        <taxon>Plakobranchus</taxon>
    </lineage>
</organism>
<dbReference type="EMBL" id="BLXT01006392">
    <property type="protein sequence ID" value="GFO31390.1"/>
    <property type="molecule type" value="Genomic_DNA"/>
</dbReference>
<evidence type="ECO:0000313" key="1">
    <source>
        <dbReference type="EMBL" id="GFO31390.1"/>
    </source>
</evidence>
<proteinExistence type="predicted"/>
<name>A0AAV4CEZ4_9GAST</name>
<evidence type="ECO:0000313" key="2">
    <source>
        <dbReference type="Proteomes" id="UP000735302"/>
    </source>
</evidence>
<reference evidence="1 2" key="1">
    <citation type="journal article" date="2021" name="Elife">
        <title>Chloroplast acquisition without the gene transfer in kleptoplastic sea slugs, Plakobranchus ocellatus.</title>
        <authorList>
            <person name="Maeda T."/>
            <person name="Takahashi S."/>
            <person name="Yoshida T."/>
            <person name="Shimamura S."/>
            <person name="Takaki Y."/>
            <person name="Nagai Y."/>
            <person name="Toyoda A."/>
            <person name="Suzuki Y."/>
            <person name="Arimoto A."/>
            <person name="Ishii H."/>
            <person name="Satoh N."/>
            <person name="Nishiyama T."/>
            <person name="Hasebe M."/>
            <person name="Maruyama T."/>
            <person name="Minagawa J."/>
            <person name="Obokata J."/>
            <person name="Shigenobu S."/>
        </authorList>
    </citation>
    <scope>NUCLEOTIDE SEQUENCE [LARGE SCALE GENOMIC DNA]</scope>
</reference>
<comment type="caution">
    <text evidence="1">The sequence shown here is derived from an EMBL/GenBank/DDBJ whole genome shotgun (WGS) entry which is preliminary data.</text>
</comment>
<gene>
    <name evidence="1" type="ORF">PoB_005789500</name>
</gene>
<accession>A0AAV4CEZ4</accession>
<sequence>MVLCVRYPGRYPNTELDCLSFPVGNNKKQSTSGDGWSTRRLSDVGDSRRTATVEVPIASKRHRVSCGSISTSSTSGVESSGTKIIRSCSTGFAQGSELPLGRYHHLHQQQQQQQHPVDVSVLASAVRVAATIGLSVSQASDEFSTSGCDVSPTMHSQNSIDLPYILRSVSPQQGDLRLLAPPSGRGADGGARTRDIRVPADLRADSLSFRRPLLLKKNSVNN</sequence>
<protein>
    <submittedName>
        <fullName evidence="1">Uncharacterized protein</fullName>
    </submittedName>
</protein>